<protein>
    <submittedName>
        <fullName evidence="1">Uncharacterized protein</fullName>
    </submittedName>
</protein>
<sequence>MATAFMTKLKQVNGTGFPAWGAQAKLNFEIKGLWADVEREVPLADGLAAETEKLRLYSKAVVAGTSGIVVPLLPLHDQLVKRKMASSIIVSALTEKLTAEVYLFDHPLAMLRHLRLTYNVKCSASVGAWKRVHESVPR</sequence>
<proteinExistence type="predicted"/>
<reference evidence="2" key="1">
    <citation type="submission" date="2017-03" db="EMBL/GenBank/DDBJ databases">
        <title>Phytopthora megakarya and P. palmivora, two closely related causual agents of cacao black pod achieved similar genome size and gene model numbers by different mechanisms.</title>
        <authorList>
            <person name="Ali S."/>
            <person name="Shao J."/>
            <person name="Larry D.J."/>
            <person name="Kronmiller B."/>
            <person name="Shen D."/>
            <person name="Strem M.D."/>
            <person name="Melnick R.L."/>
            <person name="Guiltinan M.J."/>
            <person name="Tyler B.M."/>
            <person name="Meinhardt L.W."/>
            <person name="Bailey B.A."/>
        </authorList>
    </citation>
    <scope>NUCLEOTIDE SEQUENCE [LARGE SCALE GENOMIC DNA]</scope>
    <source>
        <strain evidence="2">zdho120</strain>
    </source>
</reference>
<organism evidence="1 2">
    <name type="scientific">Phytophthora megakarya</name>
    <dbReference type="NCBI Taxonomy" id="4795"/>
    <lineage>
        <taxon>Eukaryota</taxon>
        <taxon>Sar</taxon>
        <taxon>Stramenopiles</taxon>
        <taxon>Oomycota</taxon>
        <taxon>Peronosporomycetes</taxon>
        <taxon>Peronosporales</taxon>
        <taxon>Peronosporaceae</taxon>
        <taxon>Phytophthora</taxon>
    </lineage>
</organism>
<dbReference type="EMBL" id="NBNE01002495">
    <property type="protein sequence ID" value="OWZ10288.1"/>
    <property type="molecule type" value="Genomic_DNA"/>
</dbReference>
<keyword evidence="2" id="KW-1185">Reference proteome</keyword>
<dbReference type="OrthoDB" id="111892at2759"/>
<dbReference type="AlphaFoldDB" id="A0A225VZE7"/>
<gene>
    <name evidence="1" type="ORF">PHMEG_00016888</name>
</gene>
<evidence type="ECO:0000313" key="2">
    <source>
        <dbReference type="Proteomes" id="UP000198211"/>
    </source>
</evidence>
<dbReference type="Proteomes" id="UP000198211">
    <property type="component" value="Unassembled WGS sequence"/>
</dbReference>
<name>A0A225VZE7_9STRA</name>
<evidence type="ECO:0000313" key="1">
    <source>
        <dbReference type="EMBL" id="OWZ10288.1"/>
    </source>
</evidence>
<accession>A0A225VZE7</accession>
<comment type="caution">
    <text evidence="1">The sequence shown here is derived from an EMBL/GenBank/DDBJ whole genome shotgun (WGS) entry which is preliminary data.</text>
</comment>